<dbReference type="EMBL" id="HE804045">
    <property type="protein sequence ID" value="CCH31949.1"/>
    <property type="molecule type" value="Genomic_DNA"/>
</dbReference>
<name>K0K4Z9_SACES</name>
<evidence type="ECO:0000313" key="2">
    <source>
        <dbReference type="Proteomes" id="UP000006281"/>
    </source>
</evidence>
<dbReference type="HOGENOM" id="CLU_2883221_0_0_11"/>
<organism evidence="1 2">
    <name type="scientific">Saccharothrix espanaensis (strain ATCC 51144 / DSM 44229 / JCM 9112 / NBRC 15066 / NRRL 15764)</name>
    <dbReference type="NCBI Taxonomy" id="1179773"/>
    <lineage>
        <taxon>Bacteria</taxon>
        <taxon>Bacillati</taxon>
        <taxon>Actinomycetota</taxon>
        <taxon>Actinomycetes</taxon>
        <taxon>Pseudonocardiales</taxon>
        <taxon>Pseudonocardiaceae</taxon>
        <taxon>Saccharothrix</taxon>
    </lineage>
</organism>
<accession>K0K4Z9</accession>
<gene>
    <name evidence="1" type="ordered locus">BN6_46700</name>
</gene>
<dbReference type="AlphaFoldDB" id="K0K4Z9"/>
<dbReference type="KEGG" id="sesp:BN6_46700"/>
<proteinExistence type="predicted"/>
<protein>
    <submittedName>
        <fullName evidence="1">Uncharacterized protein</fullName>
    </submittedName>
</protein>
<dbReference type="PATRIC" id="fig|1179773.3.peg.4680"/>
<dbReference type="STRING" id="1179773.BN6_46700"/>
<dbReference type="Proteomes" id="UP000006281">
    <property type="component" value="Chromosome"/>
</dbReference>
<evidence type="ECO:0000313" key="1">
    <source>
        <dbReference type="EMBL" id="CCH31949.1"/>
    </source>
</evidence>
<sequence length="63" mass="7114">MRGQAELAATGDLPLWLGDDDVRRSHRSALVRKDRVHYGPLFPDVPPDLSYGWPGSDRARRIT</sequence>
<keyword evidence="2" id="KW-1185">Reference proteome</keyword>
<reference evidence="1 2" key="1">
    <citation type="journal article" date="2012" name="BMC Genomics">
        <title>Complete genome sequence of Saccharothrix espanaensis DSM 44229T and comparison to the other completely sequenced Pseudonocardiaceae.</title>
        <authorList>
            <person name="Strobel T."/>
            <person name="Al-Dilaimi A."/>
            <person name="Blom J."/>
            <person name="Gessner A."/>
            <person name="Kalinowski J."/>
            <person name="Luzhetska M."/>
            <person name="Puhler A."/>
            <person name="Szczepanowski R."/>
            <person name="Bechthold A."/>
            <person name="Ruckert C."/>
        </authorList>
    </citation>
    <scope>NUCLEOTIDE SEQUENCE [LARGE SCALE GENOMIC DNA]</scope>
    <source>
        <strain evidence="2">ATCC 51144 / DSM 44229 / JCM 9112 / NBRC 15066 / NRRL 15764</strain>
    </source>
</reference>